<reference evidence="1 2" key="1">
    <citation type="journal article" date="2024" name="J Genomics">
        <title>Draft genome sequencing and assembly of Favolaschia claudopus CIRM-BRFM 2984 isolated from oak limbs.</title>
        <authorList>
            <person name="Navarro D."/>
            <person name="Drula E."/>
            <person name="Chaduli D."/>
            <person name="Cazenave R."/>
            <person name="Ahrendt S."/>
            <person name="Wang J."/>
            <person name="Lipzen A."/>
            <person name="Daum C."/>
            <person name="Barry K."/>
            <person name="Grigoriev I.V."/>
            <person name="Favel A."/>
            <person name="Rosso M.N."/>
            <person name="Martin F."/>
        </authorList>
    </citation>
    <scope>NUCLEOTIDE SEQUENCE [LARGE SCALE GENOMIC DNA]</scope>
    <source>
        <strain evidence="1 2">CIRM-BRFM 2984</strain>
    </source>
</reference>
<comment type="caution">
    <text evidence="1">The sequence shown here is derived from an EMBL/GenBank/DDBJ whole genome shotgun (WGS) entry which is preliminary data.</text>
</comment>
<protein>
    <submittedName>
        <fullName evidence="1">Uncharacterized protein</fullName>
    </submittedName>
</protein>
<gene>
    <name evidence="1" type="ORF">R3P38DRAFT_3481359</name>
</gene>
<keyword evidence="2" id="KW-1185">Reference proteome</keyword>
<organism evidence="1 2">
    <name type="scientific">Favolaschia claudopus</name>
    <dbReference type="NCBI Taxonomy" id="2862362"/>
    <lineage>
        <taxon>Eukaryota</taxon>
        <taxon>Fungi</taxon>
        <taxon>Dikarya</taxon>
        <taxon>Basidiomycota</taxon>
        <taxon>Agaricomycotina</taxon>
        <taxon>Agaricomycetes</taxon>
        <taxon>Agaricomycetidae</taxon>
        <taxon>Agaricales</taxon>
        <taxon>Marasmiineae</taxon>
        <taxon>Mycenaceae</taxon>
        <taxon>Favolaschia</taxon>
    </lineage>
</organism>
<name>A0AAV9Z9D1_9AGAR</name>
<dbReference type="AlphaFoldDB" id="A0AAV9Z9D1"/>
<dbReference type="EMBL" id="JAWWNJ010000180">
    <property type="protein sequence ID" value="KAK6974743.1"/>
    <property type="molecule type" value="Genomic_DNA"/>
</dbReference>
<dbReference type="Proteomes" id="UP001362999">
    <property type="component" value="Unassembled WGS sequence"/>
</dbReference>
<evidence type="ECO:0000313" key="2">
    <source>
        <dbReference type="Proteomes" id="UP001362999"/>
    </source>
</evidence>
<proteinExistence type="predicted"/>
<accession>A0AAV9Z9D1</accession>
<evidence type="ECO:0000313" key="1">
    <source>
        <dbReference type="EMBL" id="KAK6974743.1"/>
    </source>
</evidence>
<sequence length="312" mass="35958">MSSSSDSLDNAVNDQPVKNVGQWQKNLTYWHADGSIVIRVSCSPNYHPTWAKFSPFPARLEKKAPSYTHFISLESLCKNSKISCYGCIDFSEWTPMAEPSEKERILTNLLKIASLWEIDVGRQYAQNHLEAIALPPSRRLELARQFSIHEWVSPAIHEIFHGKLGDLTDVDVARMGVKVYSIVAKGMEVMETELKRTANVEPLMSTDPDWQCTTHSACIATWKRLWWDKIGRQLLCPERALKTKDIQAEVEKLTHKDLHEGCRLDMVRKIQYEVEFSDQRLIQGVVEAVVRTTQVFEISWVMYIYSRQDENK</sequence>